<sequence>MSNSNNRANALADRLILGAMKLAKFAEGLSDSEWDTPVLGDGRSIGVVVHHVASVYPVEVELAKILGKGNPITEVTKEAIDKMNAEHATENEQADRQKTLDLLRTNSENAANAIREFTDEELDNSAPVSLYHDAPLTAQFFIEDHALRHSFHHLGKIKASL</sequence>
<feature type="domain" description="DinB-like" evidence="1">
    <location>
        <begin position="20"/>
        <end position="155"/>
    </location>
</feature>
<reference evidence="2" key="1">
    <citation type="journal article" date="2014" name="Int. J. Syst. Evol. Microbiol.">
        <title>Complete genome sequence of Corynebacterium casei LMG S-19264T (=DSM 44701T), isolated from a smear-ripened cheese.</title>
        <authorList>
            <consortium name="US DOE Joint Genome Institute (JGI-PGF)"/>
            <person name="Walter F."/>
            <person name="Albersmeier A."/>
            <person name="Kalinowski J."/>
            <person name="Ruckert C."/>
        </authorList>
    </citation>
    <scope>NUCLEOTIDE SEQUENCE</scope>
    <source>
        <strain evidence="2">CGMCC 1.12924</strain>
    </source>
</reference>
<dbReference type="InterPro" id="IPR024775">
    <property type="entry name" value="DinB-like"/>
</dbReference>
<gene>
    <name evidence="2" type="ORF">GCM10011312_20280</name>
</gene>
<dbReference type="RefSeq" id="WP_188442161.1">
    <property type="nucleotide sequence ID" value="NZ_BMGK01000008.1"/>
</dbReference>
<organism evidence="2 3">
    <name type="scientific">Planktosalinus lacus</name>
    <dbReference type="NCBI Taxonomy" id="1526573"/>
    <lineage>
        <taxon>Bacteria</taxon>
        <taxon>Pseudomonadati</taxon>
        <taxon>Bacteroidota</taxon>
        <taxon>Flavobacteriia</taxon>
        <taxon>Flavobacteriales</taxon>
        <taxon>Flavobacteriaceae</taxon>
        <taxon>Planktosalinus</taxon>
    </lineage>
</organism>
<keyword evidence="3" id="KW-1185">Reference proteome</keyword>
<protein>
    <recommendedName>
        <fullName evidence="1">DinB-like domain-containing protein</fullName>
    </recommendedName>
</protein>
<evidence type="ECO:0000259" key="1">
    <source>
        <dbReference type="Pfam" id="PF12867"/>
    </source>
</evidence>
<accession>A0A8J2Y917</accession>
<dbReference type="EMBL" id="BMGK01000008">
    <property type="protein sequence ID" value="GGD96701.1"/>
    <property type="molecule type" value="Genomic_DNA"/>
</dbReference>
<dbReference type="InterPro" id="IPR034660">
    <property type="entry name" value="DinB/YfiT-like"/>
</dbReference>
<dbReference type="SUPFAM" id="SSF109854">
    <property type="entry name" value="DinB/YfiT-like putative metalloenzymes"/>
    <property type="match status" value="1"/>
</dbReference>
<proteinExistence type="predicted"/>
<reference evidence="2" key="2">
    <citation type="submission" date="2020-09" db="EMBL/GenBank/DDBJ databases">
        <authorList>
            <person name="Sun Q."/>
            <person name="Zhou Y."/>
        </authorList>
    </citation>
    <scope>NUCLEOTIDE SEQUENCE</scope>
    <source>
        <strain evidence="2">CGMCC 1.12924</strain>
    </source>
</reference>
<name>A0A8J2Y917_9FLAO</name>
<dbReference type="Gene3D" id="1.20.120.450">
    <property type="entry name" value="dinb family like domain"/>
    <property type="match status" value="1"/>
</dbReference>
<dbReference type="AlphaFoldDB" id="A0A8J2Y917"/>
<dbReference type="Proteomes" id="UP000652231">
    <property type="component" value="Unassembled WGS sequence"/>
</dbReference>
<comment type="caution">
    <text evidence="2">The sequence shown here is derived from an EMBL/GenBank/DDBJ whole genome shotgun (WGS) entry which is preliminary data.</text>
</comment>
<dbReference type="Pfam" id="PF12867">
    <property type="entry name" value="DinB_2"/>
    <property type="match status" value="1"/>
</dbReference>
<evidence type="ECO:0000313" key="3">
    <source>
        <dbReference type="Proteomes" id="UP000652231"/>
    </source>
</evidence>
<evidence type="ECO:0000313" key="2">
    <source>
        <dbReference type="EMBL" id="GGD96701.1"/>
    </source>
</evidence>